<dbReference type="GO" id="GO:0005829">
    <property type="term" value="C:cytosol"/>
    <property type="evidence" value="ECO:0007669"/>
    <property type="project" value="TreeGrafter"/>
</dbReference>
<dbReference type="PROSITE" id="PS50110">
    <property type="entry name" value="RESPONSE_REGULATORY"/>
    <property type="match status" value="1"/>
</dbReference>
<dbReference type="InterPro" id="IPR036388">
    <property type="entry name" value="WH-like_DNA-bd_sf"/>
</dbReference>
<feature type="domain" description="Response regulatory" evidence="8">
    <location>
        <begin position="2"/>
        <end position="116"/>
    </location>
</feature>
<dbReference type="GO" id="GO:0000156">
    <property type="term" value="F:phosphorelay response regulator activity"/>
    <property type="evidence" value="ECO:0007669"/>
    <property type="project" value="TreeGrafter"/>
</dbReference>
<dbReference type="CDD" id="cd00383">
    <property type="entry name" value="trans_reg_C"/>
    <property type="match status" value="1"/>
</dbReference>
<evidence type="ECO:0000256" key="3">
    <source>
        <dbReference type="ARBA" id="ARBA00023015"/>
    </source>
</evidence>
<keyword evidence="4 7" id="KW-0238">DNA-binding</keyword>
<dbReference type="Pfam" id="PF00486">
    <property type="entry name" value="Trans_reg_C"/>
    <property type="match status" value="1"/>
</dbReference>
<dbReference type="Proteomes" id="UP000584867">
    <property type="component" value="Unassembled WGS sequence"/>
</dbReference>
<dbReference type="InterPro" id="IPR001789">
    <property type="entry name" value="Sig_transdc_resp-reg_receiver"/>
</dbReference>
<evidence type="ECO:0000256" key="6">
    <source>
        <dbReference type="PROSITE-ProRule" id="PRU00169"/>
    </source>
</evidence>
<keyword evidence="5" id="KW-0804">Transcription</keyword>
<dbReference type="InterPro" id="IPR039420">
    <property type="entry name" value="WalR-like"/>
</dbReference>
<dbReference type="GO" id="GO:0006355">
    <property type="term" value="P:regulation of DNA-templated transcription"/>
    <property type="evidence" value="ECO:0007669"/>
    <property type="project" value="InterPro"/>
</dbReference>
<evidence type="ECO:0000259" key="8">
    <source>
        <dbReference type="PROSITE" id="PS50110"/>
    </source>
</evidence>
<evidence type="ECO:0000256" key="4">
    <source>
        <dbReference type="ARBA" id="ARBA00023125"/>
    </source>
</evidence>
<name>A0A7W7ZNI2_9BACT</name>
<evidence type="ECO:0000256" key="2">
    <source>
        <dbReference type="ARBA" id="ARBA00023012"/>
    </source>
</evidence>
<reference evidence="10 11" key="1">
    <citation type="submission" date="2020-08" db="EMBL/GenBank/DDBJ databases">
        <title>Genomic Encyclopedia of Type Strains, Phase IV (KMG-V): Genome sequencing to study the core and pangenomes of soil and plant-associated prokaryotes.</title>
        <authorList>
            <person name="Whitman W."/>
        </authorList>
    </citation>
    <scope>NUCLEOTIDE SEQUENCE [LARGE SCALE GENOMIC DNA]</scope>
    <source>
        <strain evidence="10 11">X5P3</strain>
    </source>
</reference>
<keyword evidence="1 6" id="KW-0597">Phosphoprotein</keyword>
<keyword evidence="2" id="KW-0902">Two-component regulatory system</keyword>
<keyword evidence="3" id="KW-0805">Transcription regulation</keyword>
<dbReference type="Gene3D" id="1.10.10.10">
    <property type="entry name" value="Winged helix-like DNA-binding domain superfamily/Winged helix DNA-binding domain"/>
    <property type="match status" value="1"/>
</dbReference>
<dbReference type="GO" id="GO:0032993">
    <property type="term" value="C:protein-DNA complex"/>
    <property type="evidence" value="ECO:0007669"/>
    <property type="project" value="TreeGrafter"/>
</dbReference>
<dbReference type="FunFam" id="3.40.50.2300:FF:000001">
    <property type="entry name" value="DNA-binding response regulator PhoB"/>
    <property type="match status" value="1"/>
</dbReference>
<dbReference type="PANTHER" id="PTHR48111:SF1">
    <property type="entry name" value="TWO-COMPONENT RESPONSE REGULATOR ORR33"/>
    <property type="match status" value="1"/>
</dbReference>
<dbReference type="EMBL" id="JACHIO010000004">
    <property type="protein sequence ID" value="MBB5062834.1"/>
    <property type="molecule type" value="Genomic_DNA"/>
</dbReference>
<dbReference type="PANTHER" id="PTHR48111">
    <property type="entry name" value="REGULATOR OF RPOS"/>
    <property type="match status" value="1"/>
</dbReference>
<evidence type="ECO:0000256" key="7">
    <source>
        <dbReference type="PROSITE-ProRule" id="PRU01091"/>
    </source>
</evidence>
<organism evidence="10 11">
    <name type="scientific">Granulicella mallensis</name>
    <dbReference type="NCBI Taxonomy" id="940614"/>
    <lineage>
        <taxon>Bacteria</taxon>
        <taxon>Pseudomonadati</taxon>
        <taxon>Acidobacteriota</taxon>
        <taxon>Terriglobia</taxon>
        <taxon>Terriglobales</taxon>
        <taxon>Acidobacteriaceae</taxon>
        <taxon>Granulicella</taxon>
    </lineage>
</organism>
<dbReference type="GO" id="GO:0000976">
    <property type="term" value="F:transcription cis-regulatory region binding"/>
    <property type="evidence" value="ECO:0007669"/>
    <property type="project" value="TreeGrafter"/>
</dbReference>
<accession>A0A7W7ZNI2</accession>
<evidence type="ECO:0000256" key="1">
    <source>
        <dbReference type="ARBA" id="ARBA00022553"/>
    </source>
</evidence>
<comment type="caution">
    <text evidence="10">The sequence shown here is derived from an EMBL/GenBank/DDBJ whole genome shotgun (WGS) entry which is preliminary data.</text>
</comment>
<dbReference type="InterPro" id="IPR011006">
    <property type="entry name" value="CheY-like_superfamily"/>
</dbReference>
<evidence type="ECO:0000313" key="10">
    <source>
        <dbReference type="EMBL" id="MBB5062834.1"/>
    </source>
</evidence>
<evidence type="ECO:0000313" key="11">
    <source>
        <dbReference type="Proteomes" id="UP000584867"/>
    </source>
</evidence>
<dbReference type="SUPFAM" id="SSF52172">
    <property type="entry name" value="CheY-like"/>
    <property type="match status" value="1"/>
</dbReference>
<feature type="DNA-binding region" description="OmpR/PhoB-type" evidence="7">
    <location>
        <begin position="125"/>
        <end position="225"/>
    </location>
</feature>
<evidence type="ECO:0000259" key="9">
    <source>
        <dbReference type="PROSITE" id="PS51755"/>
    </source>
</evidence>
<feature type="domain" description="OmpR/PhoB-type" evidence="9">
    <location>
        <begin position="125"/>
        <end position="225"/>
    </location>
</feature>
<gene>
    <name evidence="10" type="ORF">HDF15_001171</name>
</gene>
<dbReference type="RefSeq" id="WP_184253564.1">
    <property type="nucleotide sequence ID" value="NZ_JACHIO010000004.1"/>
</dbReference>
<sequence length="226" mass="25362">MNVLVIEDDKRIAGLVERGLRENGHEVVLSHNGKEGAEMMLNGRYDAALLDIYLPGMDGFEVLEQVRARRCKTPILMLTAVDAVPKILQAFDLGADDYLIKPFLLEILLARVSAIARRMQPVVEPPVVLAGGITLDRSRRVAIRGGKEIYLTRKQFELLDALMRRSGLVTSRDQLIEAGWGYLADVKENTLDVYIHGLRAKLEDKTHDKLPLIRTIHGTGYMFVTE</sequence>
<dbReference type="Pfam" id="PF00072">
    <property type="entry name" value="Response_reg"/>
    <property type="match status" value="1"/>
</dbReference>
<dbReference type="SMART" id="SM00862">
    <property type="entry name" value="Trans_reg_C"/>
    <property type="match status" value="1"/>
</dbReference>
<evidence type="ECO:0000256" key="5">
    <source>
        <dbReference type="ARBA" id="ARBA00023163"/>
    </source>
</evidence>
<protein>
    <submittedName>
        <fullName evidence="10">Two-component system copper resistance phosphate regulon response regulator CusR</fullName>
    </submittedName>
</protein>
<dbReference type="SMART" id="SM00448">
    <property type="entry name" value="REC"/>
    <property type="match status" value="1"/>
</dbReference>
<feature type="modified residue" description="4-aspartylphosphate" evidence="6">
    <location>
        <position position="51"/>
    </location>
</feature>
<dbReference type="Gene3D" id="3.40.50.2300">
    <property type="match status" value="1"/>
</dbReference>
<proteinExistence type="predicted"/>
<dbReference type="InterPro" id="IPR001867">
    <property type="entry name" value="OmpR/PhoB-type_DNA-bd"/>
</dbReference>
<dbReference type="AlphaFoldDB" id="A0A7W7ZNI2"/>
<dbReference type="PROSITE" id="PS51755">
    <property type="entry name" value="OMPR_PHOB"/>
    <property type="match status" value="1"/>
</dbReference>